<comment type="caution">
    <text evidence="1">The sequence shown here is derived from an EMBL/GenBank/DDBJ whole genome shotgun (WGS) entry which is preliminary data.</text>
</comment>
<accession>A0AC61RD15</accession>
<evidence type="ECO:0000313" key="1">
    <source>
        <dbReference type="EMBL" id="TGY78475.1"/>
    </source>
</evidence>
<evidence type="ECO:0000313" key="2">
    <source>
        <dbReference type="Proteomes" id="UP000306319"/>
    </source>
</evidence>
<gene>
    <name evidence="1" type="ORF">E5331_10310</name>
</gene>
<organism evidence="1 2">
    <name type="scientific">Lepagella muris</name>
    <dbReference type="NCBI Taxonomy" id="3032870"/>
    <lineage>
        <taxon>Bacteria</taxon>
        <taxon>Pseudomonadati</taxon>
        <taxon>Bacteroidota</taxon>
        <taxon>Bacteroidia</taxon>
        <taxon>Bacteroidales</taxon>
        <taxon>Muribaculaceae</taxon>
        <taxon>Lepagella</taxon>
    </lineage>
</organism>
<keyword evidence="2" id="KW-1185">Reference proteome</keyword>
<name>A0AC61RD15_9BACT</name>
<proteinExistence type="predicted"/>
<sequence>MKRYSIPAMAALLAILVSPACADNHAENNAPQFIRTASGASFDTDFTVAAEKTVNAVVCIKSFTTQRQQNPYGNQGGGYDPFGMFDFFFGPQQPRQQQPRQQQRNSEPVQSGLGSGVIISDDGYIVTNNHVIDGADKLEVLLNDNATYEARVIGTDEATDLALIKIDAEKLSPITFGDSEQVKIGEWVLAVGNPFGFNSTVTAGIVSAKARSLSQNNGRNGKMGIESFIQTDAALNPGNSGGALVNLKGELIGVNSAIYSNTGSYSGFSFAIPTTIVKKVMTDLRQYGTVQRAVLGCTVAELDAKLAKEKDITAVKAGLLVNSVTDRSTAKELGLQEDDVITAINDTDVHNFAQLVEQLNKFRPGDKISVTFYRKNQKQVKSATLRNTQGNTTITTKGDFSEIGCAFMKLTAEQKRNLGISRGVKVASVKNGVFRDAGIKDGFIITDINGRAVDSPDDVEQIYNIIMKSDDSDKVMFITGIYPNGKKYYYAVNLTQE</sequence>
<dbReference type="Proteomes" id="UP000306319">
    <property type="component" value="Unassembled WGS sequence"/>
</dbReference>
<dbReference type="EMBL" id="SRYB01000013">
    <property type="protein sequence ID" value="TGY78475.1"/>
    <property type="molecule type" value="Genomic_DNA"/>
</dbReference>
<reference evidence="1" key="1">
    <citation type="submission" date="2019-04" db="EMBL/GenBank/DDBJ databases">
        <title>Microbes associate with the intestines of laboratory mice.</title>
        <authorList>
            <person name="Navarre W."/>
            <person name="Wong E."/>
            <person name="Huang K."/>
            <person name="Tropini C."/>
            <person name="Ng K."/>
            <person name="Yu B."/>
        </authorList>
    </citation>
    <scope>NUCLEOTIDE SEQUENCE</scope>
    <source>
        <strain evidence="1">NM04_E33</strain>
    </source>
</reference>
<protein>
    <submittedName>
        <fullName evidence="1">Do family serine endopeptidase</fullName>
    </submittedName>
</protein>